<dbReference type="AlphaFoldDB" id="A0AAD7TVE2"/>
<gene>
    <name evidence="1" type="ORF">ONZ51_g4944</name>
</gene>
<comment type="caution">
    <text evidence="1">The sequence shown here is derived from an EMBL/GenBank/DDBJ whole genome shotgun (WGS) entry which is preliminary data.</text>
</comment>
<accession>A0AAD7TVE2</accession>
<dbReference type="PANTHER" id="PTHR39596">
    <property type="match status" value="1"/>
</dbReference>
<name>A0AAD7TVE2_9APHY</name>
<organism evidence="1 2">
    <name type="scientific">Trametes cubensis</name>
    <dbReference type="NCBI Taxonomy" id="1111947"/>
    <lineage>
        <taxon>Eukaryota</taxon>
        <taxon>Fungi</taxon>
        <taxon>Dikarya</taxon>
        <taxon>Basidiomycota</taxon>
        <taxon>Agaricomycotina</taxon>
        <taxon>Agaricomycetes</taxon>
        <taxon>Polyporales</taxon>
        <taxon>Polyporaceae</taxon>
        <taxon>Trametes</taxon>
    </lineage>
</organism>
<keyword evidence="2" id="KW-1185">Reference proteome</keyword>
<evidence type="ECO:0000313" key="1">
    <source>
        <dbReference type="EMBL" id="KAJ8483077.1"/>
    </source>
</evidence>
<dbReference type="Proteomes" id="UP001215151">
    <property type="component" value="Unassembled WGS sequence"/>
</dbReference>
<dbReference type="PANTHER" id="PTHR39596:SF2">
    <property type="entry name" value="HET DOMAIN PROTEIN (AFU_ORTHOLOGUE AFUA_1G17550)-RELATED"/>
    <property type="match status" value="1"/>
</dbReference>
<sequence>MPWSRTSLQELSAGGTTSGGIDFQAPVVALDDLPDEHSAQLNDGSQAFGALLDIPWLGAQHDGYPFCSTLSGYTEARRRALSKGAHSLLDDAALWMSAMTFGLLEAVLRMRIPESVLVIPGEHTVSGPDNGAILSGARIMQLITYWATLERADGDLSIEYGRDAMRLLRKAMDALDEEHGNIEPNPRSTLSRCGVSKGVREELICTIGLSVVVPLCLMVMMLDEQWKTLPDFQYVAMFVNGQTHFWVKHAIVQGCERRMQALGWCPYATAPLYRSRWVLMMLSILVHLQPHIKSSPEEHAHCTIDQCVLYSLTETDTYVPRHVLASCTCEYVKPPLDEVLRLLSEGHIPVITFDGRALRALPANETTYVAISHVWAEGMGSTTEDGLPSCVVERIAGLARRLLPETGAFWMDSLCVPNVPSLRKRAIKLMAETYRCAAKVLVIDDHIRTHCSLRKPWTENLLRIATSAWLRRVWTLQEGILARSLYFEFSDGPVDVESKIVETQSAVLEMRNGVSLSGPILRPIHFVHILAFRGGRRLPGAAPDIPIAEVVGLLSARTTTKAEDELVAIASLLPPRVRLDALIAEPDGPDLADRRMRAFLLQMRTVPALLPFGNTPRLALPGFAWAPRRLMREHDAVWRLRTENAVGTCTEDGLVAEYFVAPFSRLSMQSRAARTVAVPPGSDMCPQVLMVQHTPSRTAYLLCSRTADVPLDTPAVDALLFASADFSQNEPGTDIPCVAVSSLDSPPNSDCDGVSDASSSIPVRTALTSKEKDRPRAFKYVARWLLLRHIPQVERTIVDNGEPTENWGELQKTRVRLT</sequence>
<proteinExistence type="predicted"/>
<evidence type="ECO:0000313" key="2">
    <source>
        <dbReference type="Proteomes" id="UP001215151"/>
    </source>
</evidence>
<evidence type="ECO:0008006" key="3">
    <source>
        <dbReference type="Google" id="ProtNLM"/>
    </source>
</evidence>
<protein>
    <recommendedName>
        <fullName evidence="3">Heterokaryon incompatibility domain-containing protein</fullName>
    </recommendedName>
</protein>
<dbReference type="EMBL" id="JAPEVG010000101">
    <property type="protein sequence ID" value="KAJ8483077.1"/>
    <property type="molecule type" value="Genomic_DNA"/>
</dbReference>
<reference evidence="1" key="1">
    <citation type="submission" date="2022-11" db="EMBL/GenBank/DDBJ databases">
        <title>Genome Sequence of Cubamyces cubensis.</title>
        <authorList>
            <person name="Buettner E."/>
        </authorList>
    </citation>
    <scope>NUCLEOTIDE SEQUENCE</scope>
    <source>
        <strain evidence="1">MPL-01</strain>
    </source>
</reference>